<dbReference type="PROSITE" id="PS50076">
    <property type="entry name" value="DNAJ_2"/>
    <property type="match status" value="1"/>
</dbReference>
<gene>
    <name evidence="11 15" type="primary">dnaJ</name>
    <name evidence="15" type="ORF">MCBB_2175</name>
</gene>
<dbReference type="NCBIfam" id="NF008035">
    <property type="entry name" value="PRK10767.1"/>
    <property type="match status" value="1"/>
</dbReference>
<dbReference type="Pfam" id="PF00684">
    <property type="entry name" value="DnaJ_CXXCXGXG"/>
    <property type="match status" value="1"/>
</dbReference>
<keyword evidence="5 11" id="KW-0479">Metal-binding</keyword>
<dbReference type="CDD" id="cd06257">
    <property type="entry name" value="DnaJ"/>
    <property type="match status" value="1"/>
</dbReference>
<evidence type="ECO:0000256" key="3">
    <source>
        <dbReference type="ARBA" id="ARBA00022490"/>
    </source>
</evidence>
<dbReference type="GO" id="GO:0031072">
    <property type="term" value="F:heat shock protein binding"/>
    <property type="evidence" value="ECO:0007669"/>
    <property type="project" value="InterPro"/>
</dbReference>
<keyword evidence="8 11" id="KW-0862">Zinc</keyword>
<dbReference type="GO" id="GO:0008270">
    <property type="term" value="F:zinc ion binding"/>
    <property type="evidence" value="ECO:0007669"/>
    <property type="project" value="UniProtKB-UniRule"/>
</dbReference>
<dbReference type="RefSeq" id="WP_071907754.1">
    <property type="nucleotide sequence ID" value="NZ_LT607756.1"/>
</dbReference>
<feature type="binding site" evidence="11">
    <location>
        <position position="201"/>
    </location>
    <ligand>
        <name>Zn(2+)</name>
        <dbReference type="ChEBI" id="CHEBI:29105"/>
        <label>2</label>
    </ligand>
</feature>
<feature type="zinc finger region" description="CR-type" evidence="12">
    <location>
        <begin position="145"/>
        <end position="227"/>
    </location>
</feature>
<feature type="binding site" evidence="11">
    <location>
        <position position="218"/>
    </location>
    <ligand>
        <name>Zn(2+)</name>
        <dbReference type="ChEBI" id="CHEBI:29105"/>
        <label>1</label>
    </ligand>
</feature>
<evidence type="ECO:0000256" key="12">
    <source>
        <dbReference type="PROSITE-ProRule" id="PRU00546"/>
    </source>
</evidence>
<dbReference type="OrthoDB" id="8967at2157"/>
<dbReference type="InterPro" id="IPR002939">
    <property type="entry name" value="DnaJ_C"/>
</dbReference>
<evidence type="ECO:0000259" key="14">
    <source>
        <dbReference type="PROSITE" id="PS51188"/>
    </source>
</evidence>
<feature type="domain" description="CR-type" evidence="14">
    <location>
        <begin position="145"/>
        <end position="227"/>
    </location>
</feature>
<dbReference type="PRINTS" id="PR00625">
    <property type="entry name" value="JDOMAIN"/>
</dbReference>
<comment type="subcellular location">
    <subcellularLocation>
        <location evidence="1 11">Cytoplasm</location>
    </subcellularLocation>
</comment>
<comment type="cofactor">
    <cofactor evidence="11">
        <name>Zn(2+)</name>
        <dbReference type="ChEBI" id="CHEBI:29105"/>
    </cofactor>
    <text evidence="11">Binds 2 Zn(2+) ions per monomer.</text>
</comment>
<proteinExistence type="inferred from homology"/>
<dbReference type="AlphaFoldDB" id="A0A1D3L517"/>
<name>A0A1D3L517_9EURY</name>
<evidence type="ECO:0000256" key="7">
    <source>
        <dbReference type="ARBA" id="ARBA00022771"/>
    </source>
</evidence>
<evidence type="ECO:0000256" key="6">
    <source>
        <dbReference type="ARBA" id="ARBA00022737"/>
    </source>
</evidence>
<evidence type="ECO:0000256" key="10">
    <source>
        <dbReference type="ARBA" id="ARBA00023186"/>
    </source>
</evidence>
<dbReference type="PATRIC" id="fig|129848.4.peg.2223"/>
<dbReference type="Gene3D" id="2.60.260.20">
    <property type="entry name" value="Urease metallochaperone UreE, N-terminal domain"/>
    <property type="match status" value="2"/>
</dbReference>
<dbReference type="InterPro" id="IPR018253">
    <property type="entry name" value="DnaJ_domain_CS"/>
</dbReference>
<keyword evidence="6 11" id="KW-0677">Repeat</keyword>
<evidence type="ECO:0000256" key="11">
    <source>
        <dbReference type="HAMAP-Rule" id="MF_01152"/>
    </source>
</evidence>
<comment type="subunit">
    <text evidence="2 11">Homodimer.</text>
</comment>
<dbReference type="InterPro" id="IPR008971">
    <property type="entry name" value="HSP40/DnaJ_pept-bd"/>
</dbReference>
<evidence type="ECO:0000256" key="4">
    <source>
        <dbReference type="ARBA" id="ARBA00022705"/>
    </source>
</evidence>
<accession>A0A1D3L517</accession>
<dbReference type="PANTHER" id="PTHR43096:SF52">
    <property type="entry name" value="DNAJ HOMOLOG 1, MITOCHONDRIAL-RELATED"/>
    <property type="match status" value="1"/>
</dbReference>
<dbReference type="GO" id="GO:0009408">
    <property type="term" value="P:response to heat"/>
    <property type="evidence" value="ECO:0007669"/>
    <property type="project" value="InterPro"/>
</dbReference>
<dbReference type="Gene3D" id="1.10.287.110">
    <property type="entry name" value="DnaJ domain"/>
    <property type="match status" value="1"/>
</dbReference>
<dbReference type="FunFam" id="2.60.260.20:FF:000004">
    <property type="entry name" value="Molecular chaperone DnaJ"/>
    <property type="match status" value="1"/>
</dbReference>
<feature type="binding site" evidence="11">
    <location>
        <position position="158"/>
    </location>
    <ligand>
        <name>Zn(2+)</name>
        <dbReference type="ChEBI" id="CHEBI:29105"/>
        <label>1</label>
    </ligand>
</feature>
<evidence type="ECO:0000259" key="13">
    <source>
        <dbReference type="PROSITE" id="PS50076"/>
    </source>
</evidence>
<keyword evidence="7 11" id="KW-0863">Zinc-finger</keyword>
<dbReference type="KEGG" id="mcub:MCBB_2175"/>
<keyword evidence="16" id="KW-1185">Reference proteome</keyword>
<dbReference type="NCBIfam" id="TIGR02349">
    <property type="entry name" value="DnaJ_bact"/>
    <property type="match status" value="1"/>
</dbReference>
<evidence type="ECO:0000256" key="8">
    <source>
        <dbReference type="ARBA" id="ARBA00022833"/>
    </source>
</evidence>
<feature type="binding site" evidence="11">
    <location>
        <position position="161"/>
    </location>
    <ligand>
        <name>Zn(2+)</name>
        <dbReference type="ChEBI" id="CHEBI:29105"/>
        <label>1</label>
    </ligand>
</feature>
<dbReference type="EMBL" id="LT607756">
    <property type="protein sequence ID" value="SCG86717.1"/>
    <property type="molecule type" value="Genomic_DNA"/>
</dbReference>
<keyword evidence="10 11" id="KW-0143">Chaperone</keyword>
<comment type="domain">
    <text evidence="11">The J domain is necessary and sufficient to stimulate DnaK ATPase activity. Zinc center 1 plays an important role in the autonomous, DnaK-independent chaperone activity of DnaJ. Zinc center 2 is essential for interaction with DnaK and for DnaJ activity.</text>
</comment>
<comment type="similarity">
    <text evidence="11">Belongs to the DnaJ family.</text>
</comment>
<evidence type="ECO:0000256" key="5">
    <source>
        <dbReference type="ARBA" id="ARBA00022723"/>
    </source>
</evidence>
<comment type="caution">
    <text evidence="11">Lacks conserved residue(s) required for the propagation of feature annotation.</text>
</comment>
<dbReference type="InterPro" id="IPR036869">
    <property type="entry name" value="J_dom_sf"/>
</dbReference>
<dbReference type="InterPro" id="IPR012724">
    <property type="entry name" value="DnaJ"/>
</dbReference>
<dbReference type="GeneID" id="30413010"/>
<dbReference type="Proteomes" id="UP000094707">
    <property type="component" value="Chromosome I"/>
</dbReference>
<dbReference type="Pfam" id="PF01556">
    <property type="entry name" value="DnaJ_C"/>
    <property type="match status" value="1"/>
</dbReference>
<dbReference type="PANTHER" id="PTHR43096">
    <property type="entry name" value="DNAJ HOMOLOG 1, MITOCHONDRIAL-RELATED"/>
    <property type="match status" value="1"/>
</dbReference>
<dbReference type="GO" id="GO:0005524">
    <property type="term" value="F:ATP binding"/>
    <property type="evidence" value="ECO:0007669"/>
    <property type="project" value="InterPro"/>
</dbReference>
<evidence type="ECO:0000256" key="1">
    <source>
        <dbReference type="ARBA" id="ARBA00004496"/>
    </source>
</evidence>
<dbReference type="InterPro" id="IPR036410">
    <property type="entry name" value="HSP_DnaJ_Cys-rich_dom_sf"/>
</dbReference>
<feature type="binding site" evidence="11">
    <location>
        <position position="215"/>
    </location>
    <ligand>
        <name>Zn(2+)</name>
        <dbReference type="ChEBI" id="CHEBI:29105"/>
        <label>1</label>
    </ligand>
</feature>
<keyword evidence="3 11" id="KW-0963">Cytoplasm</keyword>
<dbReference type="SUPFAM" id="SSF49493">
    <property type="entry name" value="HSP40/DnaJ peptide-binding domain"/>
    <property type="match status" value="2"/>
</dbReference>
<dbReference type="FunFam" id="2.10.230.10:FF:000002">
    <property type="entry name" value="Molecular chaperone DnaJ"/>
    <property type="match status" value="1"/>
</dbReference>
<dbReference type="InterPro" id="IPR001305">
    <property type="entry name" value="HSP_DnaJ_Cys-rich_dom"/>
</dbReference>
<feature type="binding site" evidence="11">
    <location>
        <position position="204"/>
    </location>
    <ligand>
        <name>Zn(2+)</name>
        <dbReference type="ChEBI" id="CHEBI:29105"/>
        <label>2</label>
    </ligand>
</feature>
<dbReference type="CDD" id="cd10747">
    <property type="entry name" value="DnaJ_C"/>
    <property type="match status" value="1"/>
</dbReference>
<dbReference type="HAMAP" id="MF_01152">
    <property type="entry name" value="DnaJ"/>
    <property type="match status" value="1"/>
</dbReference>
<dbReference type="GO" id="GO:0005737">
    <property type="term" value="C:cytoplasm"/>
    <property type="evidence" value="ECO:0007669"/>
    <property type="project" value="UniProtKB-SubCell"/>
</dbReference>
<evidence type="ECO:0000313" key="15">
    <source>
        <dbReference type="EMBL" id="SCG86717.1"/>
    </source>
</evidence>
<dbReference type="Pfam" id="PF00226">
    <property type="entry name" value="DnaJ"/>
    <property type="match status" value="1"/>
</dbReference>
<protein>
    <recommendedName>
        <fullName evidence="11">Chaperone protein DnaJ</fullName>
    </recommendedName>
</protein>
<evidence type="ECO:0000256" key="2">
    <source>
        <dbReference type="ARBA" id="ARBA00011738"/>
    </source>
</evidence>
<reference evidence="15 16" key="1">
    <citation type="submission" date="2016-08" db="EMBL/GenBank/DDBJ databases">
        <authorList>
            <person name="Seilhamer J.J."/>
        </authorList>
    </citation>
    <scope>NUCLEOTIDE SEQUENCE [LARGE SCALE GENOMIC DNA]</scope>
    <source>
        <strain evidence="15">Buetzberg</strain>
    </source>
</reference>
<dbReference type="GO" id="GO:0042026">
    <property type="term" value="P:protein refolding"/>
    <property type="evidence" value="ECO:0007669"/>
    <property type="project" value="TreeGrafter"/>
</dbReference>
<dbReference type="InterPro" id="IPR001623">
    <property type="entry name" value="DnaJ_domain"/>
</dbReference>
<feature type="binding site" evidence="11">
    <location>
        <position position="178"/>
    </location>
    <ligand>
        <name>Zn(2+)</name>
        <dbReference type="ChEBI" id="CHEBI:29105"/>
        <label>2</label>
    </ligand>
</feature>
<comment type="function">
    <text evidence="11">Participates actively in the response to hyperosmotic and heat shock by preventing the aggregation of stress-denatured proteins and by disaggregating proteins, also in an autonomous, DnaK-independent fashion. Unfolded proteins bind initially to DnaJ; upon interaction with the DnaJ-bound protein, DnaK hydrolyzes its bound ATP, resulting in the formation of a stable complex. GrpE releases ADP from DnaK; ATP binding to DnaK triggers the release of the substrate protein, thus completing the reaction cycle. Several rounds of ATP-dependent interactions between DnaJ, DnaK and GrpE are required for fully efficient folding. Also involved, together with DnaK and GrpE, in the DNA replication of plasmids through activation of initiation proteins.</text>
</comment>
<keyword evidence="4 11" id="KW-0235">DNA replication</keyword>
<feature type="binding site" evidence="11">
    <location>
        <position position="175"/>
    </location>
    <ligand>
        <name>Zn(2+)</name>
        <dbReference type="ChEBI" id="CHEBI:29105"/>
        <label>2</label>
    </ligand>
</feature>
<evidence type="ECO:0000256" key="9">
    <source>
        <dbReference type="ARBA" id="ARBA00023016"/>
    </source>
</evidence>
<sequence length="387" mass="42206">MAEKRDYYEVLGVDKGADKKEIKKAYRKLAMKYHPDVSEDPESTEKFKEISEAYAVLSDEEKKQTYDQYGHAGMGGFSQEDIFNNVNFEDIFRGFGFGGSGGASGGGFESIFDLFGFGGGHRNGPRQGDDVGYELRITLEEAATGIERDIEVPHKKICPHCHGAKAEPGTDTKTCETCGGSGQVRHVNNTPLGQFATVRPCSVCKGEGKIIETPCSECQGKGIVRKTSTIHVKIPAGVEDGSRLRVPGEGDAGVRGGPSGDLYVMIHVKKHKLFHREGSDLTYEMPISFVQASLGDTVEAPTLDGAVDLKIPAGTQTGTSFRIKGHGMPHLRWNGKGNLYIKVKIITPKKLSPKQKELLQEFAEVSGDEIYAEQKGLFDKFKDAISH</sequence>
<dbReference type="PROSITE" id="PS51188">
    <property type="entry name" value="ZF_CR"/>
    <property type="match status" value="1"/>
</dbReference>
<dbReference type="SUPFAM" id="SSF46565">
    <property type="entry name" value="Chaperone J-domain"/>
    <property type="match status" value="1"/>
</dbReference>
<keyword evidence="9 11" id="KW-0346">Stress response</keyword>
<feature type="domain" description="J" evidence="13">
    <location>
        <begin position="6"/>
        <end position="70"/>
    </location>
</feature>
<dbReference type="PROSITE" id="PS00636">
    <property type="entry name" value="DNAJ_1"/>
    <property type="match status" value="1"/>
</dbReference>
<organism evidence="15 16">
    <name type="scientific">Methanobacterium congolense</name>
    <dbReference type="NCBI Taxonomy" id="118062"/>
    <lineage>
        <taxon>Archaea</taxon>
        <taxon>Methanobacteriati</taxon>
        <taxon>Methanobacteriota</taxon>
        <taxon>Methanomada group</taxon>
        <taxon>Methanobacteria</taxon>
        <taxon>Methanobacteriales</taxon>
        <taxon>Methanobacteriaceae</taxon>
        <taxon>Methanobacterium</taxon>
    </lineage>
</organism>
<dbReference type="STRING" id="118062.MCBB_2175"/>
<dbReference type="NCBIfam" id="NF010876">
    <property type="entry name" value="PRK14283.1"/>
    <property type="match status" value="1"/>
</dbReference>
<dbReference type="SUPFAM" id="SSF57938">
    <property type="entry name" value="DnaJ/Hsp40 cysteine-rich domain"/>
    <property type="match status" value="1"/>
</dbReference>
<dbReference type="GO" id="GO:0006260">
    <property type="term" value="P:DNA replication"/>
    <property type="evidence" value="ECO:0007669"/>
    <property type="project" value="UniProtKB-KW"/>
</dbReference>
<dbReference type="GO" id="GO:0051082">
    <property type="term" value="F:unfolded protein binding"/>
    <property type="evidence" value="ECO:0007669"/>
    <property type="project" value="UniProtKB-UniRule"/>
</dbReference>
<dbReference type="CDD" id="cd10719">
    <property type="entry name" value="DnaJ_zf"/>
    <property type="match status" value="1"/>
</dbReference>
<evidence type="ECO:0000313" key="16">
    <source>
        <dbReference type="Proteomes" id="UP000094707"/>
    </source>
</evidence>
<dbReference type="SMART" id="SM00271">
    <property type="entry name" value="DnaJ"/>
    <property type="match status" value="1"/>
</dbReference>
<dbReference type="FunFam" id="2.60.260.20:FF:000009">
    <property type="entry name" value="Putative Mitochondrial DnaJ chaperone"/>
    <property type="match status" value="1"/>
</dbReference>
<dbReference type="Gene3D" id="2.10.230.10">
    <property type="entry name" value="Heat shock protein DnaJ, cysteine-rich domain"/>
    <property type="match status" value="1"/>
</dbReference>